<evidence type="ECO:0000256" key="2">
    <source>
        <dbReference type="ARBA" id="ARBA00004880"/>
    </source>
</evidence>
<feature type="binding site" evidence="9">
    <location>
        <position position="41"/>
    </location>
    <ligand>
        <name>substrate</name>
    </ligand>
</feature>
<feature type="binding site" evidence="9">
    <location>
        <position position="15"/>
    </location>
    <ligand>
        <name>Zn(2+)</name>
        <dbReference type="ChEBI" id="CHEBI:29105"/>
        <label>1</label>
    </ligand>
</feature>
<dbReference type="InterPro" id="IPR004721">
    <property type="entry name" value="DHOdimr"/>
</dbReference>
<dbReference type="HAMAP" id="MF_00219">
    <property type="entry name" value="PyrC_classII"/>
    <property type="match status" value="1"/>
</dbReference>
<evidence type="ECO:0000256" key="6">
    <source>
        <dbReference type="ARBA" id="ARBA00022801"/>
    </source>
</evidence>
<dbReference type="InterPro" id="IPR032466">
    <property type="entry name" value="Metal_Hydrolase"/>
</dbReference>
<keyword evidence="8 9" id="KW-0665">Pyrimidine biosynthesis</keyword>
<evidence type="ECO:0000256" key="4">
    <source>
        <dbReference type="ARBA" id="ARBA00012860"/>
    </source>
</evidence>
<gene>
    <name evidence="9" type="primary">pyrC</name>
    <name evidence="12" type="ORF">HNR50_004062</name>
</gene>
<feature type="modified residue" description="N6-carboxylysine" evidence="9">
    <location>
        <position position="95"/>
    </location>
</feature>
<dbReference type="Pfam" id="PF01979">
    <property type="entry name" value="Amidohydro_1"/>
    <property type="match status" value="1"/>
</dbReference>
<dbReference type="UniPathway" id="UPA00070">
    <property type="reaction ID" value="UER00117"/>
</dbReference>
<dbReference type="EMBL" id="JACHGJ010000011">
    <property type="protein sequence ID" value="MBB6482369.1"/>
    <property type="molecule type" value="Genomic_DNA"/>
</dbReference>
<feature type="binding site" description="via carbamate group" evidence="9">
    <location>
        <position position="95"/>
    </location>
    <ligand>
        <name>Zn(2+)</name>
        <dbReference type="ChEBI" id="CHEBI:29105"/>
        <label>2</label>
    </ligand>
</feature>
<dbReference type="PANTHER" id="PTHR43137">
    <property type="entry name" value="DIHYDROOROTASE"/>
    <property type="match status" value="1"/>
</dbReference>
<evidence type="ECO:0000256" key="5">
    <source>
        <dbReference type="ARBA" id="ARBA00022723"/>
    </source>
</evidence>
<feature type="domain" description="Amidohydrolase-related" evidence="11">
    <location>
        <begin position="11"/>
        <end position="294"/>
    </location>
</feature>
<comment type="pathway">
    <text evidence="2 9 10">Pyrimidine metabolism; UMP biosynthesis via de novo pathway; (S)-dihydroorotate from bicarbonate: step 3/3.</text>
</comment>
<evidence type="ECO:0000313" key="13">
    <source>
        <dbReference type="Proteomes" id="UP000587760"/>
    </source>
</evidence>
<evidence type="ECO:0000256" key="7">
    <source>
        <dbReference type="ARBA" id="ARBA00022833"/>
    </source>
</evidence>
<dbReference type="PIRSF" id="PIRSF001237">
    <property type="entry name" value="DHOdimr"/>
    <property type="match status" value="1"/>
</dbReference>
<dbReference type="InterPro" id="IPR002195">
    <property type="entry name" value="Dihydroorotase_CS"/>
</dbReference>
<comment type="function">
    <text evidence="1 9">Catalyzes the reversible cyclization of carbamoyl aspartate to dihydroorotate.</text>
</comment>
<dbReference type="SUPFAM" id="SSF51556">
    <property type="entry name" value="Metallo-dependent hydrolases"/>
    <property type="match status" value="1"/>
</dbReference>
<reference evidence="12 13" key="1">
    <citation type="submission" date="2020-08" db="EMBL/GenBank/DDBJ databases">
        <title>Genomic Encyclopedia of Type Strains, Phase IV (KMG-IV): sequencing the most valuable type-strain genomes for metagenomic binning, comparative biology and taxonomic classification.</title>
        <authorList>
            <person name="Goeker M."/>
        </authorList>
    </citation>
    <scope>NUCLEOTIDE SEQUENCE [LARGE SCALE GENOMIC DNA]</scope>
    <source>
        <strain evidence="12 13">DSM 2461</strain>
    </source>
</reference>
<dbReference type="InterPro" id="IPR006680">
    <property type="entry name" value="Amidohydro-rel"/>
</dbReference>
<evidence type="ECO:0000256" key="1">
    <source>
        <dbReference type="ARBA" id="ARBA00002368"/>
    </source>
</evidence>
<protein>
    <recommendedName>
        <fullName evidence="4 9">Dihydroorotase</fullName>
        <shortName evidence="9">DHOase</shortName>
        <ecNumber evidence="4 9">3.5.2.3</ecNumber>
    </recommendedName>
</protein>
<dbReference type="RefSeq" id="WP_184748606.1">
    <property type="nucleotide sequence ID" value="NZ_JACHGJ010000011.1"/>
</dbReference>
<keyword evidence="5 9" id="KW-0479">Metal-binding</keyword>
<organism evidence="12 13">
    <name type="scientific">Spirochaeta isovalerica</name>
    <dbReference type="NCBI Taxonomy" id="150"/>
    <lineage>
        <taxon>Bacteria</taxon>
        <taxon>Pseudomonadati</taxon>
        <taxon>Spirochaetota</taxon>
        <taxon>Spirochaetia</taxon>
        <taxon>Spirochaetales</taxon>
        <taxon>Spirochaetaceae</taxon>
        <taxon>Spirochaeta</taxon>
    </lineage>
</organism>
<comment type="catalytic activity">
    <reaction evidence="9 10">
        <text>(S)-dihydroorotate + H2O = N-carbamoyl-L-aspartate + H(+)</text>
        <dbReference type="Rhea" id="RHEA:24296"/>
        <dbReference type="ChEBI" id="CHEBI:15377"/>
        <dbReference type="ChEBI" id="CHEBI:15378"/>
        <dbReference type="ChEBI" id="CHEBI:30864"/>
        <dbReference type="ChEBI" id="CHEBI:32814"/>
        <dbReference type="EC" id="3.5.2.3"/>
    </reaction>
</comment>
<dbReference type="EC" id="3.5.2.3" evidence="4 9"/>
<dbReference type="AlphaFoldDB" id="A0A841RHY0"/>
<accession>A0A841RHY0</accession>
<dbReference type="GO" id="GO:0044205">
    <property type="term" value="P:'de novo' UMP biosynthetic process"/>
    <property type="evidence" value="ECO:0007669"/>
    <property type="project" value="UniProtKB-UniRule"/>
</dbReference>
<feature type="binding site" evidence="9">
    <location>
        <position position="13"/>
    </location>
    <ligand>
        <name>Zn(2+)</name>
        <dbReference type="ChEBI" id="CHEBI:29105"/>
        <label>1</label>
    </ligand>
</feature>
<feature type="binding site" description="via carbamate group" evidence="9">
    <location>
        <position position="95"/>
    </location>
    <ligand>
        <name>Zn(2+)</name>
        <dbReference type="ChEBI" id="CHEBI:29105"/>
        <label>1</label>
    </ligand>
</feature>
<feature type="active site" evidence="9">
    <location>
        <position position="240"/>
    </location>
</feature>
<evidence type="ECO:0000259" key="11">
    <source>
        <dbReference type="Pfam" id="PF01979"/>
    </source>
</evidence>
<dbReference type="NCBIfam" id="TIGR00856">
    <property type="entry name" value="pyrC_dimer"/>
    <property type="match status" value="1"/>
</dbReference>
<evidence type="ECO:0000256" key="8">
    <source>
        <dbReference type="ARBA" id="ARBA00022975"/>
    </source>
</evidence>
<dbReference type="PROSITE" id="PS00483">
    <property type="entry name" value="DIHYDROOROTASE_2"/>
    <property type="match status" value="1"/>
</dbReference>
<dbReference type="Gene3D" id="3.20.20.140">
    <property type="entry name" value="Metal-dependent hydrolases"/>
    <property type="match status" value="1"/>
</dbReference>
<evidence type="ECO:0000256" key="10">
    <source>
        <dbReference type="RuleBase" id="RU003440"/>
    </source>
</evidence>
<keyword evidence="6 9" id="KW-0378">Hydrolase</keyword>
<feature type="binding site" evidence="9">
    <location>
        <position position="240"/>
    </location>
    <ligand>
        <name>Zn(2+)</name>
        <dbReference type="ChEBI" id="CHEBI:29105"/>
        <label>1</label>
    </ligand>
</feature>
<keyword evidence="13" id="KW-1185">Reference proteome</keyword>
<evidence type="ECO:0000313" key="12">
    <source>
        <dbReference type="EMBL" id="MBB6482369.1"/>
    </source>
</evidence>
<feature type="binding site" evidence="9">
    <location>
        <position position="167"/>
    </location>
    <ligand>
        <name>Zn(2+)</name>
        <dbReference type="ChEBI" id="CHEBI:29105"/>
        <label>2</label>
    </ligand>
</feature>
<feature type="binding site" evidence="9">
    <location>
        <position position="244"/>
    </location>
    <ligand>
        <name>substrate</name>
    </ligand>
</feature>
<feature type="binding site" evidence="9">
    <location>
        <begin position="15"/>
        <end position="17"/>
    </location>
    <ligand>
        <name>substrate</name>
    </ligand>
</feature>
<comment type="caution">
    <text evidence="12">The sequence shown here is derived from an EMBL/GenBank/DDBJ whole genome shotgun (WGS) entry which is preliminary data.</text>
</comment>
<dbReference type="GO" id="GO:0008270">
    <property type="term" value="F:zinc ion binding"/>
    <property type="evidence" value="ECO:0007669"/>
    <property type="project" value="UniProtKB-UniRule"/>
</dbReference>
<comment type="similarity">
    <text evidence="3 9 10">Belongs to the metallo-dependent hydrolases superfamily. DHOase family. Class II DHOase subfamily.</text>
</comment>
<dbReference type="PROSITE" id="PS00482">
    <property type="entry name" value="DIHYDROOROTASE_1"/>
    <property type="match status" value="1"/>
</dbReference>
<feature type="binding site" evidence="9">
    <location>
        <position position="132"/>
    </location>
    <ligand>
        <name>Zn(2+)</name>
        <dbReference type="ChEBI" id="CHEBI:29105"/>
        <label>2</label>
    </ligand>
</feature>
<feature type="binding site" evidence="9">
    <location>
        <position position="254"/>
    </location>
    <ligand>
        <name>substrate</name>
    </ligand>
</feature>
<evidence type="ECO:0000256" key="9">
    <source>
        <dbReference type="HAMAP-Rule" id="MF_00219"/>
    </source>
</evidence>
<feature type="binding site" evidence="9">
    <location>
        <position position="132"/>
    </location>
    <ligand>
        <name>substrate</name>
    </ligand>
</feature>
<dbReference type="Proteomes" id="UP000587760">
    <property type="component" value="Unassembled WGS sequence"/>
</dbReference>
<dbReference type="GO" id="GO:0005737">
    <property type="term" value="C:cytoplasm"/>
    <property type="evidence" value="ECO:0007669"/>
    <property type="project" value="TreeGrafter"/>
</dbReference>
<evidence type="ECO:0000256" key="3">
    <source>
        <dbReference type="ARBA" id="ARBA00005631"/>
    </source>
</evidence>
<name>A0A841RHY0_9SPIO</name>
<dbReference type="PANTHER" id="PTHR43137:SF1">
    <property type="entry name" value="DIHYDROOROTASE"/>
    <property type="match status" value="1"/>
</dbReference>
<comment type="subunit">
    <text evidence="9">Homodimer.</text>
</comment>
<comment type="cofactor">
    <cofactor evidence="9 10">
        <name>Zn(2+)</name>
        <dbReference type="ChEBI" id="CHEBI:29105"/>
    </cofactor>
    <text evidence="9 10">Binds 2 Zn(2+) ions per subunit.</text>
</comment>
<sequence>MKKIEIRKPDDFHIHLRQGDLLRMTVPHCSAYYARAIVMPNTIPPVDSVSTMEEYRRQINKIDPGFEPLMTFKLLKNMAEDEIRSLKKAGAIAGKLYPAGATTNSADGITDWRDIAGLLKVMEEEGLILSIHGEDPSVFSLDREKAYIPEILEICRNFPDLRVVFEHLSSAEGVEAVKEGPDNLAGTITVHHLLLTLDDVIGGALNPHNFCKPVLKGPEDRKAIQDVVLEGNGKFFFGSDSAPHSSDKKLQGAAGAYTAPVTLLLLADFFDEKGKLDLLENFTSRFGAEFYGIPLNREKITLTEKSWTMPDKYGDVVPFFASKKINWTVKNQSINQESL</sequence>
<dbReference type="GO" id="GO:0006207">
    <property type="term" value="P:'de novo' pyrimidine nucleobase biosynthetic process"/>
    <property type="evidence" value="ECO:0007669"/>
    <property type="project" value="TreeGrafter"/>
</dbReference>
<proteinExistence type="inferred from homology"/>
<comment type="caution">
    <text evidence="9">Lacks conserved residue(s) required for the propagation of feature annotation.</text>
</comment>
<dbReference type="GO" id="GO:0004151">
    <property type="term" value="F:dihydroorotase activity"/>
    <property type="evidence" value="ECO:0007669"/>
    <property type="project" value="UniProtKB-UniRule"/>
</dbReference>
<keyword evidence="7 9" id="KW-0862">Zinc</keyword>